<keyword evidence="5" id="KW-1185">Reference proteome</keyword>
<gene>
    <name evidence="4" type="primary">rsiW</name>
    <name evidence="4" type="ORF">SK3146_04321</name>
</gene>
<evidence type="ECO:0000259" key="3">
    <source>
        <dbReference type="Pfam" id="PF13490"/>
    </source>
</evidence>
<reference evidence="4" key="2">
    <citation type="journal article" date="2021" name="J Anim Sci Technol">
        <title>Complete genome sequence of Paenibacillus konkukensis sp. nov. SK3146 as a potential probiotic strain.</title>
        <authorList>
            <person name="Jung H.I."/>
            <person name="Park S."/>
            <person name="Niu K.M."/>
            <person name="Lee S.W."/>
            <person name="Kothari D."/>
            <person name="Yi K.J."/>
            <person name="Kim S.K."/>
        </authorList>
    </citation>
    <scope>NUCLEOTIDE SEQUENCE</scope>
    <source>
        <strain evidence="4">SK3146</strain>
    </source>
</reference>
<dbReference type="Pfam" id="PF13490">
    <property type="entry name" value="zf-HC2"/>
    <property type="match status" value="1"/>
</dbReference>
<dbReference type="InterPro" id="IPR041916">
    <property type="entry name" value="Anti_sigma_zinc_sf"/>
</dbReference>
<organism evidence="4 5">
    <name type="scientific">Paenibacillus konkukensis</name>
    <dbReference type="NCBI Taxonomy" id="2020716"/>
    <lineage>
        <taxon>Bacteria</taxon>
        <taxon>Bacillati</taxon>
        <taxon>Bacillota</taxon>
        <taxon>Bacilli</taxon>
        <taxon>Bacillales</taxon>
        <taxon>Paenibacillaceae</taxon>
        <taxon>Paenibacillus</taxon>
    </lineage>
</organism>
<dbReference type="InterPro" id="IPR027383">
    <property type="entry name" value="Znf_put"/>
</dbReference>
<proteinExistence type="inferred from homology"/>
<dbReference type="Gene3D" id="1.10.10.1320">
    <property type="entry name" value="Anti-sigma factor, zinc-finger domain"/>
    <property type="match status" value="1"/>
</dbReference>
<evidence type="ECO:0000256" key="2">
    <source>
        <dbReference type="ARBA" id="ARBA00024438"/>
    </source>
</evidence>
<evidence type="ECO:0000313" key="5">
    <source>
        <dbReference type="Proteomes" id="UP001057134"/>
    </source>
</evidence>
<sequence length="203" mass="22609">MDCREALPLMHEYLDGGLKGREALALKEHLLVCPACRERLKQLEKVEALVQAWPQQEVPSGLTERIMQALPPERRKQPWWLWVRRHPAASVAAVFVLVMMGSFISLWNEDTELLVKGSDLSSVVIKGDTVYVPEGKTVAGNLMVENGKVQVDGDIKGNIVVIDGTVAMASTAHISGQVTEIDQAFGWLWYKMNDWVSTISQAK</sequence>
<reference evidence="4" key="1">
    <citation type="submission" date="2018-02" db="EMBL/GenBank/DDBJ databases">
        <authorList>
            <person name="Kim S.-K."/>
            <person name="Jung H.-I."/>
            <person name="Lee S.-W."/>
        </authorList>
    </citation>
    <scope>NUCLEOTIDE SEQUENCE</scope>
    <source>
        <strain evidence="4">SK3146</strain>
    </source>
</reference>
<name>A0ABY4RSG0_9BACL</name>
<protein>
    <recommendedName>
        <fullName evidence="2">Anti-sigma-W factor RsiW</fullName>
    </recommendedName>
</protein>
<feature type="domain" description="Putative zinc-finger" evidence="3">
    <location>
        <begin position="3"/>
        <end position="37"/>
    </location>
</feature>
<dbReference type="Proteomes" id="UP001057134">
    <property type="component" value="Chromosome"/>
</dbReference>
<comment type="similarity">
    <text evidence="1">Belongs to the zinc-associated anti-sigma factor (ZAS) superfamily. Anti-sigma-W factor family.</text>
</comment>
<dbReference type="EMBL" id="CP027059">
    <property type="protein sequence ID" value="UQZ85038.1"/>
    <property type="molecule type" value="Genomic_DNA"/>
</dbReference>
<dbReference type="RefSeq" id="WP_249860723.1">
    <property type="nucleotide sequence ID" value="NZ_CP027059.1"/>
</dbReference>
<evidence type="ECO:0000313" key="4">
    <source>
        <dbReference type="EMBL" id="UQZ85038.1"/>
    </source>
</evidence>
<accession>A0ABY4RSG0</accession>
<evidence type="ECO:0000256" key="1">
    <source>
        <dbReference type="ARBA" id="ARBA00024353"/>
    </source>
</evidence>